<reference evidence="3" key="1">
    <citation type="submission" date="2020-05" db="EMBL/GenBank/DDBJ databases">
        <title>Phylogenomic resolution of chytrid fungi.</title>
        <authorList>
            <person name="Stajich J.E."/>
            <person name="Amses K."/>
            <person name="Simmons R."/>
            <person name="Seto K."/>
            <person name="Myers J."/>
            <person name="Bonds A."/>
            <person name="Quandt C.A."/>
            <person name="Barry K."/>
            <person name="Liu P."/>
            <person name="Grigoriev I."/>
            <person name="Longcore J.E."/>
            <person name="James T.Y."/>
        </authorList>
    </citation>
    <scope>NUCLEOTIDE SEQUENCE</scope>
    <source>
        <strain evidence="3">PLAUS21</strain>
    </source>
</reference>
<evidence type="ECO:0000256" key="1">
    <source>
        <dbReference type="ARBA" id="ARBA00007469"/>
    </source>
</evidence>
<dbReference type="Gene3D" id="3.90.730.10">
    <property type="entry name" value="Ribonuclease T2-like"/>
    <property type="match status" value="1"/>
</dbReference>
<dbReference type="GO" id="GO:0033897">
    <property type="term" value="F:ribonuclease T2 activity"/>
    <property type="evidence" value="ECO:0007669"/>
    <property type="project" value="InterPro"/>
</dbReference>
<sequence length="180" mass="19256">MISILITAAAALPSSLVKRAYMDCSSAPYCGVLVLETGNGSGNYNHPAPTVHGLWPETNNYGSSGCMNGDSSAQIPTVSCYTDYSFQEHEWTAHGVCAANDPNTFFNTVCNLSSAPLQLMANLSNQVSSIDDMASQMTSNGYPVFHIDYNNAQIELSVCAGSDGVWQIADVSQFNNVCNY</sequence>
<evidence type="ECO:0000313" key="3">
    <source>
        <dbReference type="EMBL" id="KAJ3262491.1"/>
    </source>
</evidence>
<dbReference type="AlphaFoldDB" id="A0AAD5USG9"/>
<dbReference type="EMBL" id="JADGKB010000001">
    <property type="protein sequence ID" value="KAJ3262491.1"/>
    <property type="molecule type" value="Genomic_DNA"/>
</dbReference>
<comment type="caution">
    <text evidence="3">The sequence shown here is derived from an EMBL/GenBank/DDBJ whole genome shotgun (WGS) entry which is preliminary data.</text>
</comment>
<comment type="similarity">
    <text evidence="1 2">Belongs to the RNase T2 family.</text>
</comment>
<gene>
    <name evidence="3" type="ORF">HK103_000020</name>
</gene>
<accession>A0AAD5USG9</accession>
<name>A0AAD5USG9_9FUNG</name>
<organism evidence="3 4">
    <name type="scientific">Boothiomyces macroporosus</name>
    <dbReference type="NCBI Taxonomy" id="261099"/>
    <lineage>
        <taxon>Eukaryota</taxon>
        <taxon>Fungi</taxon>
        <taxon>Fungi incertae sedis</taxon>
        <taxon>Chytridiomycota</taxon>
        <taxon>Chytridiomycota incertae sedis</taxon>
        <taxon>Chytridiomycetes</taxon>
        <taxon>Rhizophydiales</taxon>
        <taxon>Terramycetaceae</taxon>
        <taxon>Boothiomyces</taxon>
    </lineage>
</organism>
<keyword evidence="4" id="KW-1185">Reference proteome</keyword>
<evidence type="ECO:0000256" key="2">
    <source>
        <dbReference type="RuleBase" id="RU004328"/>
    </source>
</evidence>
<dbReference type="Pfam" id="PF00445">
    <property type="entry name" value="Ribonuclease_T2"/>
    <property type="match status" value="1"/>
</dbReference>
<dbReference type="SUPFAM" id="SSF55895">
    <property type="entry name" value="Ribonuclease Rh-like"/>
    <property type="match status" value="1"/>
</dbReference>
<dbReference type="Proteomes" id="UP001210925">
    <property type="component" value="Unassembled WGS sequence"/>
</dbReference>
<evidence type="ECO:0000313" key="4">
    <source>
        <dbReference type="Proteomes" id="UP001210925"/>
    </source>
</evidence>
<dbReference type="GO" id="GO:0003723">
    <property type="term" value="F:RNA binding"/>
    <property type="evidence" value="ECO:0007669"/>
    <property type="project" value="InterPro"/>
</dbReference>
<proteinExistence type="inferred from homology"/>
<dbReference type="InterPro" id="IPR001568">
    <property type="entry name" value="RNase_T2-like"/>
</dbReference>
<protein>
    <submittedName>
        <fullName evidence="3">Uncharacterized protein</fullName>
    </submittedName>
</protein>
<dbReference type="InterPro" id="IPR036430">
    <property type="entry name" value="RNase_T2-like_sf"/>
</dbReference>